<dbReference type="Proteomes" id="UP000733379">
    <property type="component" value="Unassembled WGS sequence"/>
</dbReference>
<dbReference type="InterPro" id="IPR050740">
    <property type="entry name" value="Aldehyde_DH_Superfamily"/>
</dbReference>
<gene>
    <name evidence="3" type="ORF">KO481_40040</name>
</gene>
<comment type="caution">
    <text evidence="3">The sequence shown here is derived from an EMBL/GenBank/DDBJ whole genome shotgun (WGS) entry which is preliminary data.</text>
</comment>
<evidence type="ECO:0000256" key="1">
    <source>
        <dbReference type="ARBA" id="ARBA00023002"/>
    </source>
</evidence>
<dbReference type="InterPro" id="IPR015590">
    <property type="entry name" value="Aldehyde_DH_dom"/>
</dbReference>
<dbReference type="EMBL" id="JAHKNI010000024">
    <property type="protein sequence ID" value="MBU3067698.1"/>
    <property type="molecule type" value="Genomic_DNA"/>
</dbReference>
<dbReference type="Gene3D" id="3.40.309.10">
    <property type="entry name" value="Aldehyde Dehydrogenase, Chain A, domain 2"/>
    <property type="match status" value="1"/>
</dbReference>
<reference evidence="3 4" key="1">
    <citation type="submission" date="2021-06" db="EMBL/GenBank/DDBJ databases">
        <title>Actinomycetes sequencing.</title>
        <authorList>
            <person name="Shan Q."/>
        </authorList>
    </citation>
    <scope>NUCLEOTIDE SEQUENCE [LARGE SCALE GENOMIC DNA]</scope>
    <source>
        <strain evidence="3 4">NEAU-G5</strain>
    </source>
</reference>
<dbReference type="CDD" id="cd07129">
    <property type="entry name" value="ALDH_KGSADH"/>
    <property type="match status" value="1"/>
</dbReference>
<name>A0ABS6BBP0_9NOCA</name>
<evidence type="ECO:0000259" key="2">
    <source>
        <dbReference type="Pfam" id="PF00171"/>
    </source>
</evidence>
<protein>
    <submittedName>
        <fullName evidence="3">Aldehyde dehydrogenase (NADP(+))</fullName>
    </submittedName>
</protein>
<organism evidence="3 4">
    <name type="scientific">Nocardia albiluteola</name>
    <dbReference type="NCBI Taxonomy" id="2842303"/>
    <lineage>
        <taxon>Bacteria</taxon>
        <taxon>Bacillati</taxon>
        <taxon>Actinomycetota</taxon>
        <taxon>Actinomycetes</taxon>
        <taxon>Mycobacteriales</taxon>
        <taxon>Nocardiaceae</taxon>
        <taxon>Nocardia</taxon>
    </lineage>
</organism>
<accession>A0ABS6BBP0</accession>
<dbReference type="PANTHER" id="PTHR43353">
    <property type="entry name" value="SUCCINATE-SEMIALDEHYDE DEHYDROGENASE, MITOCHONDRIAL"/>
    <property type="match status" value="1"/>
</dbReference>
<dbReference type="Gene3D" id="3.40.605.10">
    <property type="entry name" value="Aldehyde Dehydrogenase, Chain A, domain 1"/>
    <property type="match status" value="1"/>
</dbReference>
<dbReference type="PANTHER" id="PTHR43353:SF3">
    <property type="entry name" value="ALDEHYDE DEHYDROGENASE-RELATED"/>
    <property type="match status" value="1"/>
</dbReference>
<dbReference type="Pfam" id="PF00171">
    <property type="entry name" value="Aldedh"/>
    <property type="match status" value="1"/>
</dbReference>
<dbReference type="InterPro" id="IPR016163">
    <property type="entry name" value="Ald_DH_C"/>
</dbReference>
<dbReference type="SUPFAM" id="SSF53720">
    <property type="entry name" value="ALDH-like"/>
    <property type="match status" value="1"/>
</dbReference>
<sequence>MSLTSVNPRNDAVLATIEESTAQELEDALAAAWAAAPLLRAMSAAERGRWIRAVADALDRRSDELVQLAGSETGLPHARLTGEVVRTTTQLRFLAAHAETGQPFEPTIDRSDPSWLPAPRLDLRSIRAGIGVVLVFAASNFPFAFSVAGGDTASAWAAGCPVIVKTHPGHPLLSEAVAETIRGTLAAQCVPPGAFAVIRGFDVGRTALTDRRVSAGAFTGSLAGGRALVDIASRRHNPIPFFAEMGSINPVVVTAHASRERPEQIAAGLADSFLLGSGQLCTKPGLILIPSGSGIAERITALTAESPAGVMLNRAIRDRHRSALREFLSHSEIGLVAVGQQAPDDHGAFEAPTVTSTTAKALIADPDTITEEHFGPSTVLVTYESETELQAAIQTLPGTLTGTVHCGSGEDVTGLVAMLAERAGRVLVNDWPTGVAVTWAQFHGGPYPSTSDARHTSVGAGAIGRFLRTVAYQNVPDSALPPWLRNANPDRILRRMDGVLTDEPISEGP</sequence>
<feature type="domain" description="Aldehyde dehydrogenase" evidence="2">
    <location>
        <begin position="4"/>
        <end position="444"/>
    </location>
</feature>
<keyword evidence="1" id="KW-0560">Oxidoreductase</keyword>
<proteinExistence type="predicted"/>
<evidence type="ECO:0000313" key="3">
    <source>
        <dbReference type="EMBL" id="MBU3067698.1"/>
    </source>
</evidence>
<dbReference type="InterPro" id="IPR016161">
    <property type="entry name" value="Ald_DH/histidinol_DH"/>
</dbReference>
<dbReference type="InterPro" id="IPR044151">
    <property type="entry name" value="ALDH_KGSADH"/>
</dbReference>
<dbReference type="InterPro" id="IPR016162">
    <property type="entry name" value="Ald_DH_N"/>
</dbReference>
<keyword evidence="4" id="KW-1185">Reference proteome</keyword>
<dbReference type="RefSeq" id="WP_215923779.1">
    <property type="nucleotide sequence ID" value="NZ_JAHKNI010000024.1"/>
</dbReference>
<evidence type="ECO:0000313" key="4">
    <source>
        <dbReference type="Proteomes" id="UP000733379"/>
    </source>
</evidence>